<gene>
    <name evidence="2" type="ORF">D9757_012325</name>
</gene>
<dbReference type="AlphaFoldDB" id="A0A8H5GAI3"/>
<keyword evidence="3" id="KW-1185">Reference proteome</keyword>
<comment type="caution">
    <text evidence="2">The sequence shown here is derived from an EMBL/GenBank/DDBJ whole genome shotgun (WGS) entry which is preliminary data.</text>
</comment>
<dbReference type="OrthoDB" id="6500128at2759"/>
<dbReference type="Proteomes" id="UP000518752">
    <property type="component" value="Unassembled WGS sequence"/>
</dbReference>
<reference evidence="2 3" key="1">
    <citation type="journal article" date="2020" name="ISME J.">
        <title>Uncovering the hidden diversity of litter-decomposition mechanisms in mushroom-forming fungi.</title>
        <authorList>
            <person name="Floudas D."/>
            <person name="Bentzer J."/>
            <person name="Ahren D."/>
            <person name="Johansson T."/>
            <person name="Persson P."/>
            <person name="Tunlid A."/>
        </authorList>
    </citation>
    <scope>NUCLEOTIDE SEQUENCE [LARGE SCALE GENOMIC DNA]</scope>
    <source>
        <strain evidence="2 3">CBS 406.79</strain>
    </source>
</reference>
<protein>
    <submittedName>
        <fullName evidence="2">Uncharacterized protein</fullName>
    </submittedName>
</protein>
<proteinExistence type="predicted"/>
<accession>A0A8H5GAI3</accession>
<evidence type="ECO:0000313" key="2">
    <source>
        <dbReference type="EMBL" id="KAF5361348.1"/>
    </source>
</evidence>
<name>A0A8H5GAI3_9AGAR</name>
<keyword evidence="1" id="KW-0812">Transmembrane</keyword>
<organism evidence="2 3">
    <name type="scientific">Collybiopsis confluens</name>
    <dbReference type="NCBI Taxonomy" id="2823264"/>
    <lineage>
        <taxon>Eukaryota</taxon>
        <taxon>Fungi</taxon>
        <taxon>Dikarya</taxon>
        <taxon>Basidiomycota</taxon>
        <taxon>Agaricomycotina</taxon>
        <taxon>Agaricomycetes</taxon>
        <taxon>Agaricomycetidae</taxon>
        <taxon>Agaricales</taxon>
        <taxon>Marasmiineae</taxon>
        <taxon>Omphalotaceae</taxon>
        <taxon>Collybiopsis</taxon>
    </lineage>
</organism>
<keyword evidence="1" id="KW-0472">Membrane</keyword>
<keyword evidence="1" id="KW-1133">Transmembrane helix</keyword>
<feature type="transmembrane region" description="Helical" evidence="1">
    <location>
        <begin position="21"/>
        <end position="45"/>
    </location>
</feature>
<evidence type="ECO:0000256" key="1">
    <source>
        <dbReference type="SAM" id="Phobius"/>
    </source>
</evidence>
<dbReference type="EMBL" id="JAACJN010000207">
    <property type="protein sequence ID" value="KAF5361348.1"/>
    <property type="molecule type" value="Genomic_DNA"/>
</dbReference>
<sequence>MSQRVRTAPRPFSGLKNPRHLFVSLMLIFWWEYSILALMTAPMVLDAGQIVEFDRPSELLKNKDGKLTALVNESADREQLTGMVRSKERSDAWGTVRYCTKTGRRRQD</sequence>
<evidence type="ECO:0000313" key="3">
    <source>
        <dbReference type="Proteomes" id="UP000518752"/>
    </source>
</evidence>